<dbReference type="KEGG" id="aaf:AURANDRAFT_36837"/>
<dbReference type="OrthoDB" id="2423701at2759"/>
<dbReference type="SUPFAM" id="SSF48452">
    <property type="entry name" value="TPR-like"/>
    <property type="match status" value="2"/>
</dbReference>
<dbReference type="SMART" id="SM00028">
    <property type="entry name" value="TPR"/>
    <property type="match status" value="4"/>
</dbReference>
<evidence type="ECO:0000313" key="5">
    <source>
        <dbReference type="EMBL" id="EGB10205.1"/>
    </source>
</evidence>
<keyword evidence="1" id="KW-0677">Repeat</keyword>
<organism evidence="6">
    <name type="scientific">Aureococcus anophagefferens</name>
    <name type="common">Harmful bloom alga</name>
    <dbReference type="NCBI Taxonomy" id="44056"/>
    <lineage>
        <taxon>Eukaryota</taxon>
        <taxon>Sar</taxon>
        <taxon>Stramenopiles</taxon>
        <taxon>Ochrophyta</taxon>
        <taxon>Pelagophyceae</taxon>
        <taxon>Pelagomonadales</taxon>
        <taxon>Pelagomonadaceae</taxon>
        <taxon>Aureococcus</taxon>
    </lineage>
</organism>
<dbReference type="EMBL" id="GL833124">
    <property type="protein sequence ID" value="EGB10205.1"/>
    <property type="molecule type" value="Genomic_DNA"/>
</dbReference>
<accession>F0Y360</accession>
<dbReference type="OMA" id="RMATCYV"/>
<dbReference type="FunCoup" id="F0Y360">
    <property type="interactions" value="20"/>
</dbReference>
<dbReference type="Gene3D" id="1.25.40.10">
    <property type="entry name" value="Tetratricopeptide repeat domain"/>
    <property type="match status" value="2"/>
</dbReference>
<sequence length="398" mass="44180">MAAAAQAAKKEGNKLFTTGKHKEARRRRRSASNRRGHIFPRAGHRQVHGGHQPRWHGRDLLQQPVGGVRTRRPRGAAEAAEAAGPNGARPLVRERERLVRASRDATLGRAPFRARARPRSRRDYARRYAALEMWDEAAEDGRSCVKVNKNFIKGYFRLAVALRSAGKYKEAVDNIKMGLAVDPGNADLKKQSSEMEELMRKDRVVALVAKAKEQMQGGELKDCLATCDRGLALDGGNKELTKIKGAVQPKFEAAEKRRVGSLSKNARDKELGDQAYKSADFEGAIKLYTKCLDATSDKGSEIAVKAYSNRAACYKQLSNFDGTIEDCTAVLDADPENVKSLVRRAQAFEAVERYKSALQDVKFVLQMPPPQVGQANWTLCNQMQHRLNRVVAQLKAGM</sequence>
<protein>
    <submittedName>
        <fullName evidence="5">Uncharacterized protein</fullName>
    </submittedName>
</protein>
<name>F0Y360_AURAN</name>
<evidence type="ECO:0000256" key="1">
    <source>
        <dbReference type="ARBA" id="ARBA00022737"/>
    </source>
</evidence>
<dbReference type="PANTHER" id="PTHR22904">
    <property type="entry name" value="TPR REPEAT CONTAINING PROTEIN"/>
    <property type="match status" value="1"/>
</dbReference>
<gene>
    <name evidence="5" type="ORF">AURANDRAFT_36837</name>
</gene>
<dbReference type="eggNOG" id="KOG1124">
    <property type="taxonomic scope" value="Eukaryota"/>
</dbReference>
<dbReference type="InterPro" id="IPR019734">
    <property type="entry name" value="TPR_rpt"/>
</dbReference>
<dbReference type="Proteomes" id="UP000002729">
    <property type="component" value="Unassembled WGS sequence"/>
</dbReference>
<dbReference type="PROSITE" id="PS50005">
    <property type="entry name" value="TPR"/>
    <property type="match status" value="1"/>
</dbReference>
<dbReference type="RefSeq" id="XP_009035027.1">
    <property type="nucleotide sequence ID" value="XM_009036779.1"/>
</dbReference>
<reference evidence="5 6" key="1">
    <citation type="journal article" date="2011" name="Proc. Natl. Acad. Sci. U.S.A.">
        <title>Niche of harmful alga Aureococcus anophagefferens revealed through ecogenomics.</title>
        <authorList>
            <person name="Gobler C.J."/>
            <person name="Berry D.L."/>
            <person name="Dyhrman S.T."/>
            <person name="Wilhelm S.W."/>
            <person name="Salamov A."/>
            <person name="Lobanov A.V."/>
            <person name="Zhang Y."/>
            <person name="Collier J.L."/>
            <person name="Wurch L.L."/>
            <person name="Kustka A.B."/>
            <person name="Dill B.D."/>
            <person name="Shah M."/>
            <person name="VerBerkmoes N.C."/>
            <person name="Kuo A."/>
            <person name="Terry A."/>
            <person name="Pangilinan J."/>
            <person name="Lindquist E.A."/>
            <person name="Lucas S."/>
            <person name="Paulsen I.T."/>
            <person name="Hattenrath-Lehmann T.K."/>
            <person name="Talmage S.C."/>
            <person name="Walker E.A."/>
            <person name="Koch F."/>
            <person name="Burson A.M."/>
            <person name="Marcoval M.A."/>
            <person name="Tang Y.Z."/>
            <person name="Lecleir G.R."/>
            <person name="Coyne K.J."/>
            <person name="Berg G.M."/>
            <person name="Bertrand E.M."/>
            <person name="Saito M.A."/>
            <person name="Gladyshev V.N."/>
            <person name="Grigoriev I.V."/>
        </authorList>
    </citation>
    <scope>NUCLEOTIDE SEQUENCE [LARGE SCALE GENOMIC DNA]</scope>
    <source>
        <strain evidence="6">CCMP 1984</strain>
    </source>
</reference>
<evidence type="ECO:0000256" key="4">
    <source>
        <dbReference type="SAM" id="MobiDB-lite"/>
    </source>
</evidence>
<dbReference type="GeneID" id="20221750"/>
<feature type="compositionally biased region" description="Basic residues" evidence="4">
    <location>
        <begin position="22"/>
        <end position="36"/>
    </location>
</feature>
<evidence type="ECO:0000256" key="2">
    <source>
        <dbReference type="ARBA" id="ARBA00022803"/>
    </source>
</evidence>
<feature type="region of interest" description="Disordered" evidence="4">
    <location>
        <begin position="1"/>
        <end position="36"/>
    </location>
</feature>
<dbReference type="GO" id="GO:0051879">
    <property type="term" value="F:Hsp90 protein binding"/>
    <property type="evidence" value="ECO:0007669"/>
    <property type="project" value="TreeGrafter"/>
</dbReference>
<evidence type="ECO:0000313" key="6">
    <source>
        <dbReference type="Proteomes" id="UP000002729"/>
    </source>
</evidence>
<proteinExistence type="predicted"/>
<dbReference type="AlphaFoldDB" id="F0Y360"/>
<dbReference type="InParanoid" id="F0Y360"/>
<dbReference type="InterPro" id="IPR011990">
    <property type="entry name" value="TPR-like_helical_dom_sf"/>
</dbReference>
<feature type="repeat" description="TPR" evidence="3">
    <location>
        <begin position="152"/>
        <end position="185"/>
    </location>
</feature>
<keyword evidence="2 3" id="KW-0802">TPR repeat</keyword>
<dbReference type="PANTHER" id="PTHR22904:SF523">
    <property type="entry name" value="STRESS-INDUCED-PHOSPHOPROTEIN 1"/>
    <property type="match status" value="1"/>
</dbReference>
<evidence type="ECO:0000256" key="3">
    <source>
        <dbReference type="PROSITE-ProRule" id="PRU00339"/>
    </source>
</evidence>
<keyword evidence="6" id="KW-1185">Reference proteome</keyword>